<dbReference type="PANTHER" id="PTHR43798:SF33">
    <property type="entry name" value="HYDROLASE, PUTATIVE (AFU_ORTHOLOGUE AFUA_2G14860)-RELATED"/>
    <property type="match status" value="1"/>
</dbReference>
<dbReference type="EMBL" id="LAZR01001105">
    <property type="protein sequence ID" value="KKN50590.1"/>
    <property type="molecule type" value="Genomic_DNA"/>
</dbReference>
<dbReference type="InterPro" id="IPR050266">
    <property type="entry name" value="AB_hydrolase_sf"/>
</dbReference>
<accession>A0A0F9R1U4</accession>
<protein>
    <recommendedName>
        <fullName evidence="1">AB hydrolase-1 domain-containing protein</fullName>
    </recommendedName>
</protein>
<dbReference type="InterPro" id="IPR000073">
    <property type="entry name" value="AB_hydrolase_1"/>
</dbReference>
<dbReference type="PRINTS" id="PR00111">
    <property type="entry name" value="ABHYDROLASE"/>
</dbReference>
<dbReference type="AlphaFoldDB" id="A0A0F9R1U4"/>
<gene>
    <name evidence="2" type="ORF">LCGC14_0631120</name>
</gene>
<comment type="caution">
    <text evidence="2">The sequence shown here is derived from an EMBL/GenBank/DDBJ whole genome shotgun (WGS) entry which is preliminary data.</text>
</comment>
<dbReference type="SUPFAM" id="SSF53474">
    <property type="entry name" value="alpha/beta-Hydrolases"/>
    <property type="match status" value="1"/>
</dbReference>
<reference evidence="2" key="1">
    <citation type="journal article" date="2015" name="Nature">
        <title>Complex archaea that bridge the gap between prokaryotes and eukaryotes.</title>
        <authorList>
            <person name="Spang A."/>
            <person name="Saw J.H."/>
            <person name="Jorgensen S.L."/>
            <person name="Zaremba-Niedzwiedzka K."/>
            <person name="Martijn J."/>
            <person name="Lind A.E."/>
            <person name="van Eijk R."/>
            <person name="Schleper C."/>
            <person name="Guy L."/>
            <person name="Ettema T.J."/>
        </authorList>
    </citation>
    <scope>NUCLEOTIDE SEQUENCE</scope>
</reference>
<dbReference type="GO" id="GO:0047372">
    <property type="term" value="F:monoacylglycerol lipase activity"/>
    <property type="evidence" value="ECO:0007669"/>
    <property type="project" value="TreeGrafter"/>
</dbReference>
<sequence>MKKYYLVIIVVISQLIAIPAYATSQISALATQSTDSTLSYNKELDGFDYPFKVETYSFTSQNQTLNMRYMDVGDKTATRIIVLLHGKNFAGFYWEKTARLLMEQGYRVIIPDQIGFGKSTKPEHYQYSFVQLALNTQSLLNALNIKHYTVVGHSMGGMLATTMALDYAQFIEKLILINPIGLEPYLDYVEIKDPEFFYHNELSNTPDKIRAYQKKNYYAGQWTQAYEHLITPHIGWLNGPDKKVVAWNNALTYMPIFAEDITTKFSKISVPTSLIIGTRDRTGPGRGWKKPGVEYLLGQYQYLGQKAADLIPNAHLYEMAGLGHLPQIEDFERFKPIFIQALK</sequence>
<evidence type="ECO:0000259" key="1">
    <source>
        <dbReference type="Pfam" id="PF00561"/>
    </source>
</evidence>
<proteinExistence type="predicted"/>
<feature type="domain" description="AB hydrolase-1" evidence="1">
    <location>
        <begin position="80"/>
        <end position="194"/>
    </location>
</feature>
<dbReference type="PANTHER" id="PTHR43798">
    <property type="entry name" value="MONOACYLGLYCEROL LIPASE"/>
    <property type="match status" value="1"/>
</dbReference>
<dbReference type="Pfam" id="PF00561">
    <property type="entry name" value="Abhydrolase_1"/>
    <property type="match status" value="1"/>
</dbReference>
<dbReference type="GO" id="GO:0046464">
    <property type="term" value="P:acylglycerol catabolic process"/>
    <property type="evidence" value="ECO:0007669"/>
    <property type="project" value="TreeGrafter"/>
</dbReference>
<dbReference type="Gene3D" id="3.40.50.1820">
    <property type="entry name" value="alpha/beta hydrolase"/>
    <property type="match status" value="1"/>
</dbReference>
<organism evidence="2">
    <name type="scientific">marine sediment metagenome</name>
    <dbReference type="NCBI Taxonomy" id="412755"/>
    <lineage>
        <taxon>unclassified sequences</taxon>
        <taxon>metagenomes</taxon>
        <taxon>ecological metagenomes</taxon>
    </lineage>
</organism>
<dbReference type="InterPro" id="IPR029058">
    <property type="entry name" value="AB_hydrolase_fold"/>
</dbReference>
<dbReference type="GO" id="GO:0016020">
    <property type="term" value="C:membrane"/>
    <property type="evidence" value="ECO:0007669"/>
    <property type="project" value="TreeGrafter"/>
</dbReference>
<name>A0A0F9R1U4_9ZZZZ</name>
<evidence type="ECO:0000313" key="2">
    <source>
        <dbReference type="EMBL" id="KKN50590.1"/>
    </source>
</evidence>